<dbReference type="Pfam" id="PF13727">
    <property type="entry name" value="CoA_binding_3"/>
    <property type="match status" value="1"/>
</dbReference>
<dbReference type="Gene3D" id="3.40.50.720">
    <property type="entry name" value="NAD(P)-binding Rossmann-like Domain"/>
    <property type="match status" value="2"/>
</dbReference>
<dbReference type="EMBL" id="JACADJ010000055">
    <property type="protein sequence ID" value="NWH06027.1"/>
    <property type="molecule type" value="Genomic_DNA"/>
</dbReference>
<reference evidence="4 5" key="1">
    <citation type="submission" date="2020-06" db="EMBL/GenBank/DDBJ databases">
        <title>High-quality draft genome of sulfate reducer Desulfobacter latus type strain AcrS2 isolated from marine sediment.</title>
        <authorList>
            <person name="Hoppe M."/>
            <person name="Larsen C.K."/>
            <person name="Marshall I.P.G."/>
            <person name="Schramm A."/>
            <person name="Marietou A.G."/>
        </authorList>
    </citation>
    <scope>NUCLEOTIDE SEQUENCE [LARGE SCALE GENOMIC DNA]</scope>
    <source>
        <strain evidence="4 5">AcRS2</strain>
    </source>
</reference>
<name>A0A850TCP6_9BACT</name>
<keyword evidence="5" id="KW-1185">Reference proteome</keyword>
<dbReference type="SUPFAM" id="SSF51735">
    <property type="entry name" value="NAD(P)-binding Rossmann-fold domains"/>
    <property type="match status" value="2"/>
</dbReference>
<keyword evidence="2" id="KW-0472">Membrane</keyword>
<evidence type="ECO:0000256" key="1">
    <source>
        <dbReference type="ARBA" id="ARBA00007430"/>
    </source>
</evidence>
<dbReference type="PANTHER" id="PTHR43318:SF1">
    <property type="entry name" value="POLYSACCHARIDE BIOSYNTHESIS PROTEIN EPSC-RELATED"/>
    <property type="match status" value="1"/>
</dbReference>
<comment type="similarity">
    <text evidence="1">Belongs to the polysaccharide synthase family.</text>
</comment>
<dbReference type="Proteomes" id="UP000553343">
    <property type="component" value="Unassembled WGS sequence"/>
</dbReference>
<dbReference type="AlphaFoldDB" id="A0A850TCP6"/>
<evidence type="ECO:0000256" key="2">
    <source>
        <dbReference type="SAM" id="Phobius"/>
    </source>
</evidence>
<accession>A0A850TCP6</accession>
<dbReference type="InterPro" id="IPR003869">
    <property type="entry name" value="Polysac_CapD-like"/>
</dbReference>
<evidence type="ECO:0000313" key="5">
    <source>
        <dbReference type="Proteomes" id="UP000553343"/>
    </source>
</evidence>
<organism evidence="4 5">
    <name type="scientific">Desulfobacter latus</name>
    <dbReference type="NCBI Taxonomy" id="2292"/>
    <lineage>
        <taxon>Bacteria</taxon>
        <taxon>Pseudomonadati</taxon>
        <taxon>Thermodesulfobacteriota</taxon>
        <taxon>Desulfobacteria</taxon>
        <taxon>Desulfobacterales</taxon>
        <taxon>Desulfobacteraceae</taxon>
        <taxon>Desulfobacter</taxon>
    </lineage>
</organism>
<feature type="transmembrane region" description="Helical" evidence="2">
    <location>
        <begin position="9"/>
        <end position="27"/>
    </location>
</feature>
<dbReference type="InterPro" id="IPR051203">
    <property type="entry name" value="Polysaccharide_Synthase-Rel"/>
</dbReference>
<protein>
    <submittedName>
        <fullName evidence="4">Polysaccharide biosynthesis protein</fullName>
    </submittedName>
</protein>
<dbReference type="Pfam" id="PF02719">
    <property type="entry name" value="Polysacc_synt_2"/>
    <property type="match status" value="1"/>
</dbReference>
<keyword evidence="2" id="KW-1133">Transmembrane helix</keyword>
<proteinExistence type="inferred from homology"/>
<sequence length="641" mass="72687">MKVKLSRNFFLTLVVDILILAGSYYMGHLIRFEFSLPDWARQRFFDTFAYVLMFKIICFYFFDVYQGMWRYTSLKDIFDIVKASALSTIFIIVIVLFVTRFEHFSRSVFVIDWCFTVIGLTIVRVFTRLCFEEFSGDVSLAAIRFALKKIFSRKLGQIGRGMIIIGAGDCGQRVCREFKENPNVKSHVIGFLDDDKNKIGRKIHGVSVLNSIDKLEHTIRSKYVDEVIIAIPNASARRMRQIVALCRQAGVEFKTVPDMGELIDGKITLNAIRNVEYKDLLGRRPVRLDQESIGNYLGHKIVMVTGAGGSIGLGLCRQICRYRPDKLILFERAESPLFEIDLELKKNFPDIDLVSILGDIQNIGEVIRVFSQYRPEIVFHAAAYKHVPMLEVHPWKAVENNIVGTCNLIEAARTFQCERFVFVSTDKAVNPTNVMGASKRFAELLIQRENNDPDKGTWFITVRFGNVVGSVGSVVPLFKKQIKEGGPVTVTHPEMIRYFMLIPEACQLILQAGAMGQGGKIYILEMGKPISIDAMARDLIRFSGFEPDVDIKIKYTGLRAGEKLYEELITAHENVVPTAHEKIMVVNSCPFRGISLDNNLIRLKEAAASRDHSAIRKLLKQSIPEYQPFDYPSAGENKKSV</sequence>
<gene>
    <name evidence="4" type="ORF">HXW94_13690</name>
</gene>
<feature type="transmembrane region" description="Helical" evidence="2">
    <location>
        <begin position="77"/>
        <end position="98"/>
    </location>
</feature>
<comment type="caution">
    <text evidence="4">The sequence shown here is derived from an EMBL/GenBank/DDBJ whole genome shotgun (WGS) entry which is preliminary data.</text>
</comment>
<feature type="transmembrane region" description="Helical" evidence="2">
    <location>
        <begin position="47"/>
        <end position="65"/>
    </location>
</feature>
<dbReference type="InterPro" id="IPR036291">
    <property type="entry name" value="NAD(P)-bd_dom_sf"/>
</dbReference>
<dbReference type="PANTHER" id="PTHR43318">
    <property type="entry name" value="UDP-N-ACETYLGLUCOSAMINE 4,6-DEHYDRATASE"/>
    <property type="match status" value="1"/>
</dbReference>
<feature type="domain" description="Polysaccharide biosynthesis protein CapD-like" evidence="3">
    <location>
        <begin position="302"/>
        <end position="587"/>
    </location>
</feature>
<dbReference type="CDD" id="cd05237">
    <property type="entry name" value="UDP_invert_4-6DH_SDR_e"/>
    <property type="match status" value="1"/>
</dbReference>
<evidence type="ECO:0000259" key="3">
    <source>
        <dbReference type="Pfam" id="PF02719"/>
    </source>
</evidence>
<evidence type="ECO:0000313" key="4">
    <source>
        <dbReference type="EMBL" id="NWH06027.1"/>
    </source>
</evidence>
<keyword evidence="2" id="KW-0812">Transmembrane</keyword>